<dbReference type="PANTHER" id="PTHR46769">
    <property type="entry name" value="POLYCYSTIC KIDNEY AND HEPATIC DISEASE 1 (AUTOSOMAL RECESSIVE)-LIKE 1"/>
    <property type="match status" value="1"/>
</dbReference>
<dbReference type="AlphaFoldDB" id="V8NVB2"/>
<gene>
    <name evidence="3" type="primary">PKHD1</name>
    <name evidence="3" type="ORF">L345_08219</name>
</gene>
<evidence type="ECO:0000313" key="3">
    <source>
        <dbReference type="EMBL" id="ETE66005.1"/>
    </source>
</evidence>
<dbReference type="EMBL" id="AZIM01001691">
    <property type="protein sequence ID" value="ETE66005.1"/>
    <property type="molecule type" value="Genomic_DNA"/>
</dbReference>
<keyword evidence="1" id="KW-0732">Signal</keyword>
<dbReference type="PANTHER" id="PTHR46769:SF1">
    <property type="entry name" value="FIBROCYSTIN"/>
    <property type="match status" value="1"/>
</dbReference>
<dbReference type="SUPFAM" id="SSF81296">
    <property type="entry name" value="E set domains"/>
    <property type="match status" value="3"/>
</dbReference>
<dbReference type="InterPro" id="IPR013783">
    <property type="entry name" value="Ig-like_fold"/>
</dbReference>
<protein>
    <submittedName>
        <fullName evidence="3">Fibrocystin</fullName>
    </submittedName>
</protein>
<dbReference type="SMART" id="SM00429">
    <property type="entry name" value="IPT"/>
    <property type="match status" value="3"/>
</dbReference>
<dbReference type="OrthoDB" id="9049769at2759"/>
<feature type="domain" description="IPT/TIG" evidence="2">
    <location>
        <begin position="684"/>
        <end position="771"/>
    </location>
</feature>
<feature type="domain" description="IPT/TIG" evidence="2">
    <location>
        <begin position="302"/>
        <end position="397"/>
    </location>
</feature>
<keyword evidence="4" id="KW-1185">Reference proteome</keyword>
<dbReference type="Gene3D" id="2.60.40.10">
    <property type="entry name" value="Immunoglobulins"/>
    <property type="match status" value="3"/>
</dbReference>
<dbReference type="CDD" id="cd00603">
    <property type="entry name" value="IPT_PCSR"/>
    <property type="match status" value="2"/>
</dbReference>
<proteinExistence type="predicted"/>
<evidence type="ECO:0000256" key="1">
    <source>
        <dbReference type="ARBA" id="ARBA00022729"/>
    </source>
</evidence>
<evidence type="ECO:0000313" key="4">
    <source>
        <dbReference type="Proteomes" id="UP000018936"/>
    </source>
</evidence>
<name>V8NVB2_OPHHA</name>
<reference evidence="3 4" key="1">
    <citation type="journal article" date="2013" name="Proc. Natl. Acad. Sci. U.S.A.">
        <title>The king cobra genome reveals dynamic gene evolution and adaptation in the snake venom system.</title>
        <authorList>
            <person name="Vonk F.J."/>
            <person name="Casewell N.R."/>
            <person name="Henkel C.V."/>
            <person name="Heimberg A.M."/>
            <person name="Jansen H.J."/>
            <person name="McCleary R.J."/>
            <person name="Kerkkamp H.M."/>
            <person name="Vos R.A."/>
            <person name="Guerreiro I."/>
            <person name="Calvete J.J."/>
            <person name="Wuster W."/>
            <person name="Woods A.E."/>
            <person name="Logan J.M."/>
            <person name="Harrison R.A."/>
            <person name="Castoe T.A."/>
            <person name="de Koning A.P."/>
            <person name="Pollock D.D."/>
            <person name="Yandell M."/>
            <person name="Calderon D."/>
            <person name="Renjifo C."/>
            <person name="Currier R.B."/>
            <person name="Salgado D."/>
            <person name="Pla D."/>
            <person name="Sanz L."/>
            <person name="Hyder A.S."/>
            <person name="Ribeiro J.M."/>
            <person name="Arntzen J.W."/>
            <person name="van den Thillart G.E."/>
            <person name="Boetzer M."/>
            <person name="Pirovano W."/>
            <person name="Dirks R.P."/>
            <person name="Spaink H.P."/>
            <person name="Duboule D."/>
            <person name="McGlinn E."/>
            <person name="Kini R.M."/>
            <person name="Richardson M.K."/>
        </authorList>
    </citation>
    <scope>NUCLEOTIDE SEQUENCE</scope>
    <source>
        <tissue evidence="3">Blood</tissue>
    </source>
</reference>
<sequence>MDNFHSYCSFRLVEVVSIPTSTADWSALWEEDWFHPRKPKSEKYELIAGTMYYMEAVHHGISPDKGMSMGVQLHNTWLNPDVVSTYRRERFRIQASAIQLPEIQMQHELEELLSVKCEIELSSANIFLQASFEQMFVYQVDVEAPAAATETHAWFFIDEIIVSDQDVFGIPVSISANQLHSLLQNCSDNFTAQYINASDFFVSKISHNSYQSIWTLSWTSMIGDLPNFIRVSDENLTGLNPAIISYVVFDGGVFIDPIFGDMLATPNNFTQRGGEDTVHLTLINEHELTVFANAFTYNSSLNPCIVSMNRNKSGITGGTLLTISGIGFSNSPALVSVLIGFQPCTITSLTEDKILCRTPPPTQPSNTILKNLLADIEVYIGNWSSVDLCQTKIFKNYTFLYSMSLTPNIINIETELLNNSLRLGVEGVNVTNSVAVLEHVECTLEVQKINHSITWSQCSLPLSALEPGHYIIRVLQKQMGFANVPAEMQHFTIYPQVKTIFPSRGSVCGGQLLTISGHSLKSWTNSAWVNLTGNFSCDVQSSSEHSIICALFSSDPLLDDQQFPDVHQALNITVNVNGMYSRCLGDCSFHLFANKTVVIDAVTVKFAGILIYLLIRIQKLVWAVDEILIEVDGHLPCNITYLNKTSIECQMHSLDSKEHSISVLSRSWGSACLRQKDSSIFRVTPQVLHLYPQNFSINGGGLLTLEGAALQGRSSTSVLVGNQKCLLTKVTYWTLTCLVPSGQGTVIVALNIDNMSYPAGEISYSEEFTPVFLSLLPSTGQFLTIMISKVRQMEDIYVFIGGSSCTNVTSKGTSLQCVLPQLPTGEYNVTGGIVQRGWASSSLVFTLVLTVITVKNSHAAIAVLCTLTYSAEEIREDCKAAGAALIQCDIQIKANADVVTAITPFLFFCDDLVYSSVRSNKTSINSSHVHFSGLLLSPKVERDEVLIYNSSCNITMETEAEMECEGPNQPITAKITEIWKNWGQNTQV</sequence>
<dbReference type="Proteomes" id="UP000018936">
    <property type="component" value="Unassembled WGS sequence"/>
</dbReference>
<dbReference type="InterPro" id="IPR014756">
    <property type="entry name" value="Ig_E-set"/>
</dbReference>
<feature type="domain" description="IPT/TIG" evidence="2">
    <location>
        <begin position="494"/>
        <end position="595"/>
    </location>
</feature>
<organism evidence="3 4">
    <name type="scientific">Ophiophagus hannah</name>
    <name type="common">King cobra</name>
    <name type="synonym">Naja hannah</name>
    <dbReference type="NCBI Taxonomy" id="8665"/>
    <lineage>
        <taxon>Eukaryota</taxon>
        <taxon>Metazoa</taxon>
        <taxon>Chordata</taxon>
        <taxon>Craniata</taxon>
        <taxon>Vertebrata</taxon>
        <taxon>Euteleostomi</taxon>
        <taxon>Lepidosauria</taxon>
        <taxon>Squamata</taxon>
        <taxon>Bifurcata</taxon>
        <taxon>Unidentata</taxon>
        <taxon>Episquamata</taxon>
        <taxon>Toxicofera</taxon>
        <taxon>Serpentes</taxon>
        <taxon>Colubroidea</taxon>
        <taxon>Elapidae</taxon>
        <taxon>Elapinae</taxon>
        <taxon>Ophiophagus</taxon>
    </lineage>
</organism>
<feature type="non-terminal residue" evidence="3">
    <location>
        <position position="1"/>
    </location>
</feature>
<dbReference type="Pfam" id="PF01833">
    <property type="entry name" value="TIG"/>
    <property type="match status" value="4"/>
</dbReference>
<evidence type="ECO:0000259" key="2">
    <source>
        <dbReference type="SMART" id="SM00429"/>
    </source>
</evidence>
<dbReference type="InterPro" id="IPR052387">
    <property type="entry name" value="Fibrocystin"/>
</dbReference>
<dbReference type="InterPro" id="IPR002909">
    <property type="entry name" value="IPT_dom"/>
</dbReference>
<accession>V8NVB2</accession>
<comment type="caution">
    <text evidence="3">The sequence shown here is derived from an EMBL/GenBank/DDBJ whole genome shotgun (WGS) entry which is preliminary data.</text>
</comment>